<evidence type="ECO:0000256" key="5">
    <source>
        <dbReference type="ARBA" id="ARBA00023136"/>
    </source>
</evidence>
<dbReference type="EMBL" id="CAIJEN010000008">
    <property type="protein sequence ID" value="CAD0090076.1"/>
    <property type="molecule type" value="Genomic_DNA"/>
</dbReference>
<dbReference type="Pfam" id="PF07690">
    <property type="entry name" value="MFS_1"/>
    <property type="match status" value="1"/>
</dbReference>
<keyword evidence="2" id="KW-0813">Transport</keyword>
<dbReference type="PANTHER" id="PTHR43791">
    <property type="entry name" value="PERMEASE-RELATED"/>
    <property type="match status" value="1"/>
</dbReference>
<dbReference type="InterPro" id="IPR011701">
    <property type="entry name" value="MFS"/>
</dbReference>
<evidence type="ECO:0000256" key="6">
    <source>
        <dbReference type="SAM" id="MobiDB-lite"/>
    </source>
</evidence>
<feature type="compositionally biased region" description="Basic and acidic residues" evidence="6">
    <location>
        <begin position="1"/>
        <end position="18"/>
    </location>
</feature>
<dbReference type="SUPFAM" id="SSF103473">
    <property type="entry name" value="MFS general substrate transporter"/>
    <property type="match status" value="1"/>
</dbReference>
<feature type="transmembrane region" description="Helical" evidence="7">
    <location>
        <begin position="94"/>
        <end position="116"/>
    </location>
</feature>
<gene>
    <name evidence="8" type="ORF">AWRI4619_LOCUS6147</name>
</gene>
<evidence type="ECO:0000256" key="2">
    <source>
        <dbReference type="ARBA" id="ARBA00022448"/>
    </source>
</evidence>
<feature type="region of interest" description="Disordered" evidence="6">
    <location>
        <begin position="1"/>
        <end position="22"/>
    </location>
</feature>
<evidence type="ECO:0000313" key="9">
    <source>
        <dbReference type="Proteomes" id="UP000716446"/>
    </source>
</evidence>
<dbReference type="GO" id="GO:0016020">
    <property type="term" value="C:membrane"/>
    <property type="evidence" value="ECO:0007669"/>
    <property type="project" value="UniProtKB-SubCell"/>
</dbReference>
<evidence type="ECO:0000256" key="7">
    <source>
        <dbReference type="SAM" id="Phobius"/>
    </source>
</evidence>
<evidence type="ECO:0000313" key="8">
    <source>
        <dbReference type="EMBL" id="CAD0090076.1"/>
    </source>
</evidence>
<dbReference type="AlphaFoldDB" id="A0A9N8PDA7"/>
<reference evidence="8" key="1">
    <citation type="submission" date="2020-06" db="EMBL/GenBank/DDBJ databases">
        <authorList>
            <person name="Onetto C."/>
        </authorList>
    </citation>
    <scope>NUCLEOTIDE SEQUENCE</scope>
</reference>
<dbReference type="Gene3D" id="1.20.1250.20">
    <property type="entry name" value="MFS general substrate transporter like domains"/>
    <property type="match status" value="1"/>
</dbReference>
<dbReference type="GO" id="GO:0022857">
    <property type="term" value="F:transmembrane transporter activity"/>
    <property type="evidence" value="ECO:0007669"/>
    <property type="project" value="InterPro"/>
</dbReference>
<evidence type="ECO:0000256" key="3">
    <source>
        <dbReference type="ARBA" id="ARBA00022692"/>
    </source>
</evidence>
<sequence>MSDHDKKSQPDPYTEERISPALSADLDASYEAYKSHGGSPIDPAEAKRVLRKIDMRIVPILFVVYLLQYLDKNSLNFAAAYGFQKGTHLHKQQYSWLGSIFYFGYLFAQFPGGWLLQKLPIAKFLGTTTISE</sequence>
<proteinExistence type="predicted"/>
<feature type="transmembrane region" description="Helical" evidence="7">
    <location>
        <begin position="53"/>
        <end position="70"/>
    </location>
</feature>
<comment type="caution">
    <text evidence="8">The sequence shown here is derived from an EMBL/GenBank/DDBJ whole genome shotgun (WGS) entry which is preliminary data.</text>
</comment>
<keyword evidence="5 7" id="KW-0472">Membrane</keyword>
<organism evidence="8 9">
    <name type="scientific">Aureobasidium vineae</name>
    <dbReference type="NCBI Taxonomy" id="2773715"/>
    <lineage>
        <taxon>Eukaryota</taxon>
        <taxon>Fungi</taxon>
        <taxon>Dikarya</taxon>
        <taxon>Ascomycota</taxon>
        <taxon>Pezizomycotina</taxon>
        <taxon>Dothideomycetes</taxon>
        <taxon>Dothideomycetidae</taxon>
        <taxon>Dothideales</taxon>
        <taxon>Saccotheciaceae</taxon>
        <taxon>Aureobasidium</taxon>
    </lineage>
</organism>
<dbReference type="PANTHER" id="PTHR43791:SF70">
    <property type="entry name" value="MAJOR FACILITATOR SUPERFAMILY (MFS) PROFILE DOMAIN-CONTAINING PROTEIN"/>
    <property type="match status" value="1"/>
</dbReference>
<dbReference type="InterPro" id="IPR036259">
    <property type="entry name" value="MFS_trans_sf"/>
</dbReference>
<accession>A0A9N8PDA7</accession>
<name>A0A9N8PDA7_9PEZI</name>
<keyword evidence="9" id="KW-1185">Reference proteome</keyword>
<evidence type="ECO:0000256" key="1">
    <source>
        <dbReference type="ARBA" id="ARBA00004141"/>
    </source>
</evidence>
<evidence type="ECO:0000256" key="4">
    <source>
        <dbReference type="ARBA" id="ARBA00022989"/>
    </source>
</evidence>
<keyword evidence="3 7" id="KW-0812">Transmembrane</keyword>
<comment type="subcellular location">
    <subcellularLocation>
        <location evidence="1">Membrane</location>
        <topology evidence="1">Multi-pass membrane protein</topology>
    </subcellularLocation>
</comment>
<keyword evidence="4 7" id="KW-1133">Transmembrane helix</keyword>
<dbReference type="Proteomes" id="UP000716446">
    <property type="component" value="Unassembled WGS sequence"/>
</dbReference>
<evidence type="ECO:0008006" key="10">
    <source>
        <dbReference type="Google" id="ProtNLM"/>
    </source>
</evidence>
<protein>
    <recommendedName>
        <fullName evidence="10">MFS general substrate transporter</fullName>
    </recommendedName>
</protein>